<evidence type="ECO:0000256" key="1">
    <source>
        <dbReference type="SAM" id="SignalP"/>
    </source>
</evidence>
<keyword evidence="3" id="KW-1185">Reference proteome</keyword>
<gene>
    <name evidence="2" type="ORF">MNOR_LOCUS6486</name>
</gene>
<feature type="chain" id="PRO_5043483583" evidence="1">
    <location>
        <begin position="21"/>
        <end position="277"/>
    </location>
</feature>
<comment type="caution">
    <text evidence="2">The sequence shown here is derived from an EMBL/GenBank/DDBJ whole genome shotgun (WGS) entry which is preliminary data.</text>
</comment>
<dbReference type="AlphaFoldDB" id="A0AAV2PZ26"/>
<accession>A0AAV2PZ26</accession>
<feature type="signal peptide" evidence="1">
    <location>
        <begin position="1"/>
        <end position="20"/>
    </location>
</feature>
<evidence type="ECO:0000313" key="2">
    <source>
        <dbReference type="EMBL" id="CAL4067432.1"/>
    </source>
</evidence>
<proteinExistence type="predicted"/>
<sequence>MNWVIASSFTLLSIATLCNAAIYEIDQEGFADFIDNSQFEVLSYDEIIEIGYDRYVPTPPAGQHSSAFYLKDAVAPQYTNSHTFASSGAVTFEATYFCDNTISEFEVRFSYPWQDHFLVLCGPTSGSTPGVWQTKTKNFYCVSAQGCSKIDIWLYGITVSPGAIVGLQHLRIATNGSPLPTTTTSSPNTATTTNAPTEPAGQGLNCYSCANCPYVDHNTNHLQRDEYHTCVLTFFGSTIIRGGSTEENYSGDCLMHDGVMDCYCHSHLCNGQNITVS</sequence>
<evidence type="ECO:0000313" key="3">
    <source>
        <dbReference type="Proteomes" id="UP001497623"/>
    </source>
</evidence>
<dbReference type="EMBL" id="CAXKWB010002684">
    <property type="protein sequence ID" value="CAL4067432.1"/>
    <property type="molecule type" value="Genomic_DNA"/>
</dbReference>
<keyword evidence="1" id="KW-0732">Signal</keyword>
<dbReference type="Proteomes" id="UP001497623">
    <property type="component" value="Unassembled WGS sequence"/>
</dbReference>
<organism evidence="2 3">
    <name type="scientific">Meganyctiphanes norvegica</name>
    <name type="common">Northern krill</name>
    <name type="synonym">Thysanopoda norvegica</name>
    <dbReference type="NCBI Taxonomy" id="48144"/>
    <lineage>
        <taxon>Eukaryota</taxon>
        <taxon>Metazoa</taxon>
        <taxon>Ecdysozoa</taxon>
        <taxon>Arthropoda</taxon>
        <taxon>Crustacea</taxon>
        <taxon>Multicrustacea</taxon>
        <taxon>Malacostraca</taxon>
        <taxon>Eumalacostraca</taxon>
        <taxon>Eucarida</taxon>
        <taxon>Euphausiacea</taxon>
        <taxon>Euphausiidae</taxon>
        <taxon>Meganyctiphanes</taxon>
    </lineage>
</organism>
<protein>
    <submittedName>
        <fullName evidence="2">Uncharacterized protein</fullName>
    </submittedName>
</protein>
<name>A0AAV2PZ26_MEGNR</name>
<reference evidence="2 3" key="1">
    <citation type="submission" date="2024-05" db="EMBL/GenBank/DDBJ databases">
        <authorList>
            <person name="Wallberg A."/>
        </authorList>
    </citation>
    <scope>NUCLEOTIDE SEQUENCE [LARGE SCALE GENOMIC DNA]</scope>
</reference>